<proteinExistence type="predicted"/>
<name>A0AA36EAV5_LACSI</name>
<reference evidence="1" key="1">
    <citation type="submission" date="2023-04" db="EMBL/GenBank/DDBJ databases">
        <authorList>
            <person name="Vijverberg K."/>
            <person name="Xiong W."/>
            <person name="Schranz E."/>
        </authorList>
    </citation>
    <scope>NUCLEOTIDE SEQUENCE</scope>
</reference>
<dbReference type="EMBL" id="OX465081">
    <property type="protein sequence ID" value="CAI9287320.1"/>
    <property type="molecule type" value="Genomic_DNA"/>
</dbReference>
<keyword evidence="2" id="KW-1185">Reference proteome</keyword>
<accession>A0AA36EAV5</accession>
<evidence type="ECO:0000313" key="2">
    <source>
        <dbReference type="Proteomes" id="UP001177003"/>
    </source>
</evidence>
<dbReference type="AlphaFoldDB" id="A0AA36EAV5"/>
<dbReference type="Proteomes" id="UP001177003">
    <property type="component" value="Chromosome 5"/>
</dbReference>
<evidence type="ECO:0000313" key="1">
    <source>
        <dbReference type="EMBL" id="CAI9287320.1"/>
    </source>
</evidence>
<protein>
    <submittedName>
        <fullName evidence="1">Uncharacterized protein</fullName>
    </submittedName>
</protein>
<gene>
    <name evidence="1" type="ORF">LSALG_LOCUS26685</name>
</gene>
<organism evidence="1 2">
    <name type="scientific">Lactuca saligna</name>
    <name type="common">Willowleaf lettuce</name>
    <dbReference type="NCBI Taxonomy" id="75948"/>
    <lineage>
        <taxon>Eukaryota</taxon>
        <taxon>Viridiplantae</taxon>
        <taxon>Streptophyta</taxon>
        <taxon>Embryophyta</taxon>
        <taxon>Tracheophyta</taxon>
        <taxon>Spermatophyta</taxon>
        <taxon>Magnoliopsida</taxon>
        <taxon>eudicotyledons</taxon>
        <taxon>Gunneridae</taxon>
        <taxon>Pentapetalae</taxon>
        <taxon>asterids</taxon>
        <taxon>campanulids</taxon>
        <taxon>Asterales</taxon>
        <taxon>Asteraceae</taxon>
        <taxon>Cichorioideae</taxon>
        <taxon>Cichorieae</taxon>
        <taxon>Lactucinae</taxon>
        <taxon>Lactuca</taxon>
    </lineage>
</organism>
<sequence>MDVEIAAIFRKKHVLKSESEPKDLDKMKLGRIGKDNWSVAFQKSEGKKVQKCSFFLLDKHLYSTSCLNYILELTEACKENEDSDKKCFLDILNWYIVVRNTLLGLMFKLFKVQKRQQQ</sequence>